<feature type="domain" description="FAD-binding" evidence="3">
    <location>
        <begin position="2"/>
        <end position="313"/>
    </location>
</feature>
<dbReference type="InterPro" id="IPR036188">
    <property type="entry name" value="FAD/NAD-bd_sf"/>
</dbReference>
<dbReference type="Pfam" id="PF01494">
    <property type="entry name" value="FAD_binding_3"/>
    <property type="match status" value="1"/>
</dbReference>
<name>A0ABV7W5T6_9BURK</name>
<dbReference type="PANTHER" id="PTHR13789:SF309">
    <property type="entry name" value="PUTATIVE (AFU_ORTHOLOGUE AFUA_6G14510)-RELATED"/>
    <property type="match status" value="1"/>
</dbReference>
<dbReference type="RefSeq" id="WP_382173635.1">
    <property type="nucleotide sequence ID" value="NZ_JBHRXX010000005.1"/>
</dbReference>
<keyword evidence="1" id="KW-0560">Oxidoreductase</keyword>
<comment type="caution">
    <text evidence="4">The sequence shown here is derived from an EMBL/GenBank/DDBJ whole genome shotgun (WGS) entry which is preliminary data.</text>
</comment>
<organism evidence="4 5">
    <name type="scientific">Hydrogenophaga luteola</name>
    <dbReference type="NCBI Taxonomy" id="1591122"/>
    <lineage>
        <taxon>Bacteria</taxon>
        <taxon>Pseudomonadati</taxon>
        <taxon>Pseudomonadota</taxon>
        <taxon>Betaproteobacteria</taxon>
        <taxon>Burkholderiales</taxon>
        <taxon>Comamonadaceae</taxon>
        <taxon>Hydrogenophaga</taxon>
    </lineage>
</organism>
<proteinExistence type="predicted"/>
<protein>
    <submittedName>
        <fullName evidence="4">FAD-dependent oxidoreductase</fullName>
    </submittedName>
</protein>
<dbReference type="Proteomes" id="UP001595729">
    <property type="component" value="Unassembled WGS sequence"/>
</dbReference>
<dbReference type="PANTHER" id="PTHR13789">
    <property type="entry name" value="MONOOXYGENASE"/>
    <property type="match status" value="1"/>
</dbReference>
<dbReference type="InterPro" id="IPR002938">
    <property type="entry name" value="FAD-bd"/>
</dbReference>
<dbReference type="EMBL" id="JBHRXX010000005">
    <property type="protein sequence ID" value="MFC3684031.1"/>
    <property type="molecule type" value="Genomic_DNA"/>
</dbReference>
<dbReference type="InterPro" id="IPR050493">
    <property type="entry name" value="FAD-dep_Monooxygenase_BioMet"/>
</dbReference>
<accession>A0ABV7W5T6</accession>
<keyword evidence="5" id="KW-1185">Reference proteome</keyword>
<evidence type="ECO:0000259" key="3">
    <source>
        <dbReference type="Pfam" id="PF01494"/>
    </source>
</evidence>
<gene>
    <name evidence="4" type="ORF">ACFOPI_10535</name>
</gene>
<dbReference type="PROSITE" id="PS51257">
    <property type="entry name" value="PROKAR_LIPOPROTEIN"/>
    <property type="match status" value="1"/>
</dbReference>
<evidence type="ECO:0000256" key="1">
    <source>
        <dbReference type="ARBA" id="ARBA00023002"/>
    </source>
</evidence>
<sequence length="400" mass="42383">MKIAVVGAGVGGLALACLAARQGHEVCLWERFEQPRPVGSGLVIQPVGLAVLDHIGVGAQARSLGAAITRMQGHLASGRAVLDVSYRSGSPGLAMHRAALFGVLWQAAQAAGAQVRTGCEVHEAPLAPSGRRRLCLAGGEVADEADLVVDASGAGSRLTPLKARALAYGAIWGTVAWPDGSALPTHELRQRYQAASRMVGVLPIGRMHEGDVPRAAVFWSMPTADLDGWTRTPIEAWREQAQQLWPEMAPFLAQISATDQMTPARYAHGTLGRPHAPGLAFIGDSAHRASPQLGQGANMALLDAWALATALQELPLVQALPRYAALRRWHVRLYQGMSAAFTPMYQSGSRVLPVLRDHVLAPASRWPGVPWLLSALVSGNLLPPLAQRGGGLNGPSQARR</sequence>
<dbReference type="Gene3D" id="3.50.50.60">
    <property type="entry name" value="FAD/NAD(P)-binding domain"/>
    <property type="match status" value="1"/>
</dbReference>
<dbReference type="PRINTS" id="PR00420">
    <property type="entry name" value="RNGMNOXGNASE"/>
</dbReference>
<reference evidence="5" key="1">
    <citation type="journal article" date="2019" name="Int. J. Syst. Evol. Microbiol.">
        <title>The Global Catalogue of Microorganisms (GCM) 10K type strain sequencing project: providing services to taxonomists for standard genome sequencing and annotation.</title>
        <authorList>
            <consortium name="The Broad Institute Genomics Platform"/>
            <consortium name="The Broad Institute Genome Sequencing Center for Infectious Disease"/>
            <person name="Wu L."/>
            <person name="Ma J."/>
        </authorList>
    </citation>
    <scope>NUCLEOTIDE SEQUENCE [LARGE SCALE GENOMIC DNA]</scope>
    <source>
        <strain evidence="5">KCTC 42501</strain>
    </source>
</reference>
<evidence type="ECO:0000313" key="4">
    <source>
        <dbReference type="EMBL" id="MFC3684031.1"/>
    </source>
</evidence>
<dbReference type="Gene3D" id="3.30.9.10">
    <property type="entry name" value="D-Amino Acid Oxidase, subunit A, domain 2"/>
    <property type="match status" value="1"/>
</dbReference>
<evidence type="ECO:0000256" key="2">
    <source>
        <dbReference type="ARBA" id="ARBA00023033"/>
    </source>
</evidence>
<dbReference type="SUPFAM" id="SSF51905">
    <property type="entry name" value="FAD/NAD(P)-binding domain"/>
    <property type="match status" value="1"/>
</dbReference>
<keyword evidence="2" id="KW-0503">Monooxygenase</keyword>
<evidence type="ECO:0000313" key="5">
    <source>
        <dbReference type="Proteomes" id="UP001595729"/>
    </source>
</evidence>